<dbReference type="RefSeq" id="WP_043577885.1">
    <property type="nucleotide sequence ID" value="NZ_CP022752.1"/>
</dbReference>
<protein>
    <recommendedName>
        <fullName evidence="5">Immunity protein Imm1</fullName>
    </recommendedName>
</protein>
<dbReference type="AlphaFoldDB" id="A0A099D2U4"/>
<evidence type="ECO:0000313" key="3">
    <source>
        <dbReference type="Proteomes" id="UP000029737"/>
    </source>
</evidence>
<organism evidence="1 4">
    <name type="scientific">Actinopolyspora erythraea</name>
    <dbReference type="NCBI Taxonomy" id="414996"/>
    <lineage>
        <taxon>Bacteria</taxon>
        <taxon>Bacillati</taxon>
        <taxon>Actinomycetota</taxon>
        <taxon>Actinomycetes</taxon>
        <taxon>Actinopolysporales</taxon>
        <taxon>Actinopolysporaceae</taxon>
        <taxon>Actinopolyspora</taxon>
    </lineage>
</organism>
<dbReference type="OrthoDB" id="5194871at2"/>
<gene>
    <name evidence="1" type="ORF">CDG81_18020</name>
    <name evidence="2" type="ORF">IL38_22045</name>
</gene>
<dbReference type="Pfam" id="PF14430">
    <property type="entry name" value="Imm1"/>
    <property type="match status" value="1"/>
</dbReference>
<sequence>MTTIETATVVTVLFDQDERTHTASTPDEIETLLDLVLAENTDYSRTTIVCAWDRPARSDRDEGGALYPPAYLRVASHSPTGWAAMTWIGTDTVLNTFNPHAPEDAPELVFACDGPDLLPASASLPHTDVRRALTEYTHTGRRPTTVQWQQGHLVL</sequence>
<dbReference type="HOGENOM" id="CLU_144597_0_0_11"/>
<dbReference type="Proteomes" id="UP000029737">
    <property type="component" value="Unassembled WGS sequence"/>
</dbReference>
<evidence type="ECO:0000313" key="1">
    <source>
        <dbReference type="EMBL" id="ASU79842.1"/>
    </source>
</evidence>
<keyword evidence="3" id="KW-1185">Reference proteome</keyword>
<dbReference type="KEGG" id="aey:CDG81_18020"/>
<proteinExistence type="predicted"/>
<reference evidence="2 3" key="1">
    <citation type="journal article" date="2014" name="PLoS ONE">
        <title>Identification and Characterization of a New Erythromycin Biosynthetic Gene Cluster in Actinopolyspora erythraea YIM90600, a Novel Erythronolide-Producing Halophilic Actinomycete Isolated from Salt Field.</title>
        <authorList>
            <person name="Chen D."/>
            <person name="Feng J."/>
            <person name="Huang L."/>
            <person name="Zhang Q."/>
            <person name="Wu J."/>
            <person name="Zhu X."/>
            <person name="Duan Y."/>
            <person name="Xu Z."/>
        </authorList>
    </citation>
    <scope>NUCLEOTIDE SEQUENCE [LARGE SCALE GENOMIC DNA]</scope>
    <source>
        <strain evidence="2 3">YIM90600</strain>
    </source>
</reference>
<accession>A0A099D2U4</accession>
<dbReference type="Proteomes" id="UP000215043">
    <property type="component" value="Chromosome"/>
</dbReference>
<evidence type="ECO:0000313" key="4">
    <source>
        <dbReference type="Proteomes" id="UP000215043"/>
    </source>
</evidence>
<evidence type="ECO:0000313" key="2">
    <source>
        <dbReference type="EMBL" id="KGI79640.1"/>
    </source>
</evidence>
<evidence type="ECO:0008006" key="5">
    <source>
        <dbReference type="Google" id="ProtNLM"/>
    </source>
</evidence>
<name>A0A099D2U4_9ACTN</name>
<dbReference type="eggNOG" id="ENOG50321BG">
    <property type="taxonomic scope" value="Bacteria"/>
</dbReference>
<dbReference type="EMBL" id="CP022752">
    <property type="protein sequence ID" value="ASU79842.1"/>
    <property type="molecule type" value="Genomic_DNA"/>
</dbReference>
<dbReference type="InterPro" id="IPR025680">
    <property type="entry name" value="DddI"/>
</dbReference>
<dbReference type="EMBL" id="JPMV01000041">
    <property type="protein sequence ID" value="KGI79640.1"/>
    <property type="molecule type" value="Genomic_DNA"/>
</dbReference>
<reference evidence="1 4" key="2">
    <citation type="submission" date="2017-08" db="EMBL/GenBank/DDBJ databases">
        <title>The complete genome sequence of moderately halophilic actinomycete Actinopolyspora erythraea YIM 90600, the producer of novel erythromycin, novel actinopolysporins A-C and tubercidin.</title>
        <authorList>
            <person name="Yin M."/>
            <person name="Tang S."/>
        </authorList>
    </citation>
    <scope>NUCLEOTIDE SEQUENCE [LARGE SCALE GENOMIC DNA]</scope>
    <source>
        <strain evidence="1 4">YIM 90600</strain>
    </source>
</reference>